<keyword evidence="2" id="KW-1185">Reference proteome</keyword>
<dbReference type="KEGG" id="bfo:118428696"/>
<dbReference type="GeneID" id="118428696"/>
<proteinExistence type="predicted"/>
<evidence type="ECO:0000313" key="3">
    <source>
        <dbReference type="RefSeq" id="XP_035694727.1"/>
    </source>
</evidence>
<dbReference type="RefSeq" id="XP_035694727.1">
    <property type="nucleotide sequence ID" value="XM_035838834.1"/>
</dbReference>
<evidence type="ECO:0000256" key="1">
    <source>
        <dbReference type="SAM" id="MobiDB-lite"/>
    </source>
</evidence>
<dbReference type="PANTHER" id="PTHR21838">
    <property type="entry name" value="COILED-COIL DOMAIN-CONTAINING PROTEIN 137"/>
    <property type="match status" value="1"/>
</dbReference>
<name>A0A9J7N653_BRAFL</name>
<feature type="region of interest" description="Disordered" evidence="1">
    <location>
        <begin position="135"/>
        <end position="256"/>
    </location>
</feature>
<feature type="compositionally biased region" description="Basic and acidic residues" evidence="1">
    <location>
        <begin position="72"/>
        <end position="82"/>
    </location>
</feature>
<evidence type="ECO:0000313" key="2">
    <source>
        <dbReference type="Proteomes" id="UP000001554"/>
    </source>
</evidence>
<protein>
    <submittedName>
        <fullName evidence="3">Coiled-coil domain-containing protein 137-like</fullName>
    </submittedName>
</protein>
<sequence>MGKHKKIKSVDPFYFGNRKQPLNRNKKVVNQAPRNTDDQEVPRKLRELMQWKQQGGKVGKAKKRTGQQEMTEQQKGKPKNTEASKAGFPVQRVGPDQPEDGRPVEEVPDFTRKPWESEKRFVERMHMATQVAYEKAKWMPDINPLEEEEKKKKQKAKTKHHVNKKREKLKAKRKERAAEEEEQRRLTDHVQFGEVVSQPPELTAKPRKATTNNKPGKKTLLLNSLLSSKSKTTTSTSKQSKKRKERSAAEQRMLEAERERVVQAYRTAKKAKLSGLAPPPVKKIIIGDI</sequence>
<feature type="compositionally biased region" description="Basic and acidic residues" evidence="1">
    <location>
        <begin position="35"/>
        <end position="49"/>
    </location>
</feature>
<feature type="compositionally biased region" description="Basic and acidic residues" evidence="1">
    <location>
        <begin position="99"/>
        <end position="111"/>
    </location>
</feature>
<dbReference type="OrthoDB" id="5876637at2759"/>
<dbReference type="PANTHER" id="PTHR21838:SF2">
    <property type="entry name" value="COILED-COIL DOMAIN-CONTAINING PROTEIN 137"/>
    <property type="match status" value="1"/>
</dbReference>
<feature type="compositionally biased region" description="Basic and acidic residues" evidence="1">
    <location>
        <begin position="246"/>
        <end position="256"/>
    </location>
</feature>
<reference evidence="3" key="2">
    <citation type="submission" date="2025-08" db="UniProtKB">
        <authorList>
            <consortium name="RefSeq"/>
        </authorList>
    </citation>
    <scope>IDENTIFICATION</scope>
    <source>
        <strain evidence="3">S238N-H82</strain>
        <tissue evidence="3">Testes</tissue>
    </source>
</reference>
<feature type="region of interest" description="Disordered" evidence="1">
    <location>
        <begin position="1"/>
        <end position="111"/>
    </location>
</feature>
<dbReference type="GO" id="GO:0005634">
    <property type="term" value="C:nucleus"/>
    <property type="evidence" value="ECO:0000318"/>
    <property type="project" value="GO_Central"/>
</dbReference>
<accession>A0A9J7N653</accession>
<dbReference type="InterPro" id="IPR026680">
    <property type="entry name" value="CCDC137"/>
</dbReference>
<dbReference type="Proteomes" id="UP000001554">
    <property type="component" value="Chromosome 13"/>
</dbReference>
<dbReference type="OMA" id="HHGVRDP"/>
<gene>
    <name evidence="3" type="primary">LOC118428696</name>
</gene>
<feature type="compositionally biased region" description="Low complexity" evidence="1">
    <location>
        <begin position="218"/>
        <end position="238"/>
    </location>
</feature>
<organism evidence="2 3">
    <name type="scientific">Branchiostoma floridae</name>
    <name type="common">Florida lancelet</name>
    <name type="synonym">Amphioxus</name>
    <dbReference type="NCBI Taxonomy" id="7739"/>
    <lineage>
        <taxon>Eukaryota</taxon>
        <taxon>Metazoa</taxon>
        <taxon>Chordata</taxon>
        <taxon>Cephalochordata</taxon>
        <taxon>Leptocardii</taxon>
        <taxon>Amphioxiformes</taxon>
        <taxon>Branchiostomatidae</taxon>
        <taxon>Branchiostoma</taxon>
    </lineage>
</organism>
<reference evidence="2" key="1">
    <citation type="journal article" date="2020" name="Nat. Ecol. Evol.">
        <title>Deeply conserved synteny resolves early events in vertebrate evolution.</title>
        <authorList>
            <person name="Simakov O."/>
            <person name="Marletaz F."/>
            <person name="Yue J.X."/>
            <person name="O'Connell B."/>
            <person name="Jenkins J."/>
            <person name="Brandt A."/>
            <person name="Calef R."/>
            <person name="Tung C.H."/>
            <person name="Huang T.K."/>
            <person name="Schmutz J."/>
            <person name="Satoh N."/>
            <person name="Yu J.K."/>
            <person name="Putnam N.H."/>
            <person name="Green R.E."/>
            <person name="Rokhsar D.S."/>
        </authorList>
    </citation>
    <scope>NUCLEOTIDE SEQUENCE [LARGE SCALE GENOMIC DNA]</scope>
    <source>
        <strain evidence="2">S238N-H82</strain>
    </source>
</reference>
<feature type="compositionally biased region" description="Basic residues" evidence="1">
    <location>
        <begin position="152"/>
        <end position="175"/>
    </location>
</feature>
<dbReference type="AlphaFoldDB" id="A0A9J7N653"/>